<comment type="subunit">
    <text evidence="5">Part of the 50S ribosomal subunit.</text>
</comment>
<organism evidence="7">
    <name type="scientific">Floydiella terrestris</name>
    <name type="common">Green alga</name>
    <name type="synonym">Planophila terrestris</name>
    <dbReference type="NCBI Taxonomy" id="51328"/>
    <lineage>
        <taxon>Eukaryota</taxon>
        <taxon>Viridiplantae</taxon>
        <taxon>Chlorophyta</taxon>
        <taxon>core chlorophytes</taxon>
        <taxon>Chlorophyceae</taxon>
        <taxon>OCC clade</taxon>
        <taxon>Chaetopeltidales</taxon>
        <taxon>Chaetopeltidaceae</taxon>
        <taxon>Floydiella</taxon>
    </lineage>
</organism>
<dbReference type="AlphaFoldDB" id="E2DSI6"/>
<keyword evidence="5" id="KW-0699">rRNA-binding</keyword>
<dbReference type="GO" id="GO:0006412">
    <property type="term" value="P:translation"/>
    <property type="evidence" value="ECO:0007669"/>
    <property type="project" value="UniProtKB-UniRule"/>
</dbReference>
<keyword evidence="3 5" id="KW-0687">Ribonucleoprotein</keyword>
<dbReference type="GO" id="GO:1990904">
    <property type="term" value="C:ribonucleoprotein complex"/>
    <property type="evidence" value="ECO:0007669"/>
    <property type="project" value="UniProtKB-KW"/>
</dbReference>
<dbReference type="InterPro" id="IPR013025">
    <property type="entry name" value="Ribosomal_uL23-like"/>
</dbReference>
<evidence type="ECO:0000313" key="7">
    <source>
        <dbReference type="EMBL" id="ACZ58454.1"/>
    </source>
</evidence>
<keyword evidence="7" id="KW-0934">Plastid</keyword>
<dbReference type="InterPro" id="IPR012677">
    <property type="entry name" value="Nucleotide-bd_a/b_plait_sf"/>
</dbReference>
<protein>
    <recommendedName>
        <fullName evidence="4 5">Large ribosomal subunit protein uL23c</fullName>
    </recommendedName>
</protein>
<name>E2DSI6_FLOTE</name>
<dbReference type="EMBL" id="GU196268">
    <property type="protein sequence ID" value="ACZ58454.1"/>
    <property type="molecule type" value="Genomic_DNA"/>
</dbReference>
<dbReference type="GO" id="GO:0019843">
    <property type="term" value="F:rRNA binding"/>
    <property type="evidence" value="ECO:0007669"/>
    <property type="project" value="UniProtKB-UniRule"/>
</dbReference>
<dbReference type="Pfam" id="PF00276">
    <property type="entry name" value="Ribosomal_L23"/>
    <property type="match status" value="1"/>
</dbReference>
<dbReference type="InterPro" id="IPR012678">
    <property type="entry name" value="Ribosomal_uL23/eL15/eS24_sf"/>
</dbReference>
<proteinExistence type="inferred from homology"/>
<accession>E2DSI6</accession>
<sequence>MNKRKNSISQKKQVFTTDMLFDLIKSPVFNFKSYNMLSEKKQYTFDVDLRLTKPQIQSLFLQAFGVNVIEVNTLIPPRKKRKYTAIAGYKNRFKRVFLTLKEDQSIPYVDSLMSSFLEQMLQKMASQNAAASTDQPSSQESAQNAAASTDQPSSQESPPTQPS</sequence>
<evidence type="ECO:0000256" key="3">
    <source>
        <dbReference type="ARBA" id="ARBA00023274"/>
    </source>
</evidence>
<keyword evidence="2 5" id="KW-0689">Ribosomal protein</keyword>
<evidence type="ECO:0000256" key="5">
    <source>
        <dbReference type="HAMAP-Rule" id="MF_01369"/>
    </source>
</evidence>
<dbReference type="HAMAP" id="MF_01369_B">
    <property type="entry name" value="Ribosomal_uL23_B"/>
    <property type="match status" value="1"/>
</dbReference>
<dbReference type="Gene3D" id="3.30.70.330">
    <property type="match status" value="1"/>
</dbReference>
<feature type="region of interest" description="Disordered" evidence="6">
    <location>
        <begin position="127"/>
        <end position="163"/>
    </location>
</feature>
<keyword evidence="5" id="KW-0694">RNA-binding</keyword>
<gene>
    <name evidence="5 7" type="primary">rpl23</name>
</gene>
<dbReference type="GO" id="GO:0005840">
    <property type="term" value="C:ribosome"/>
    <property type="evidence" value="ECO:0007669"/>
    <property type="project" value="UniProtKB-KW"/>
</dbReference>
<dbReference type="GO" id="GO:0009507">
    <property type="term" value="C:chloroplast"/>
    <property type="evidence" value="ECO:0007669"/>
    <property type="project" value="UniProtKB-SubCell"/>
</dbReference>
<dbReference type="GeneID" id="9481855"/>
<evidence type="ECO:0000256" key="2">
    <source>
        <dbReference type="ARBA" id="ARBA00022980"/>
    </source>
</evidence>
<evidence type="ECO:0000256" key="6">
    <source>
        <dbReference type="SAM" id="MobiDB-lite"/>
    </source>
</evidence>
<comment type="similarity">
    <text evidence="1 5">Belongs to the universal ribosomal protein uL23 family.</text>
</comment>
<dbReference type="SUPFAM" id="SSF54189">
    <property type="entry name" value="Ribosomal proteins S24e, L23 and L15e"/>
    <property type="match status" value="1"/>
</dbReference>
<reference evidence="7" key="2">
    <citation type="journal article" date="2010" name="Genome Biol. Evol.">
        <title>The exceptionally large chloroplast genome of the green alga Floydiella terrestris illuminates the evolutionary history of the Chlorophyceae.</title>
        <authorList>
            <person name="Brouard J.S."/>
            <person name="Otis C."/>
            <person name="Lemieux C."/>
            <person name="Turmel M."/>
        </authorList>
    </citation>
    <scope>NUCLEOTIDE SEQUENCE</scope>
</reference>
<comment type="subcellular location">
    <subcellularLocation>
        <location evidence="5">Plastid</location>
        <location evidence="5">Chloroplast</location>
    </subcellularLocation>
</comment>
<feature type="compositionally biased region" description="Low complexity" evidence="6">
    <location>
        <begin position="135"/>
        <end position="163"/>
    </location>
</feature>
<dbReference type="GO" id="GO:0003735">
    <property type="term" value="F:structural constituent of ribosome"/>
    <property type="evidence" value="ECO:0007669"/>
    <property type="project" value="InterPro"/>
</dbReference>
<evidence type="ECO:0000256" key="4">
    <source>
        <dbReference type="ARBA" id="ARBA00035287"/>
    </source>
</evidence>
<geneLocation type="chloroplast" evidence="7"/>
<reference evidence="7" key="1">
    <citation type="journal article" date="2008" name="J. Phycol.">
        <title>Deep division in the Chlorophyceae (Chlorophyta) revealed by chloroplast phylogenomic analyseS.</title>
        <authorList>
            <person name="Turmel M."/>
            <person name="Brouard J.-S."/>
            <person name="Gagnon C."/>
            <person name="Otis C."/>
            <person name="Lemieux C."/>
        </authorList>
    </citation>
    <scope>NUCLEOTIDE SEQUENCE</scope>
</reference>
<evidence type="ECO:0000256" key="1">
    <source>
        <dbReference type="ARBA" id="ARBA00006700"/>
    </source>
</evidence>
<keyword evidence="7" id="KW-0150">Chloroplast</keyword>
<comment type="function">
    <text evidence="5">Binds to 23S rRNA.</text>
</comment>
<dbReference type="RefSeq" id="YP_003795484.1">
    <property type="nucleotide sequence ID" value="NC_014346.1"/>
</dbReference>